<dbReference type="Proteomes" id="UP000380867">
    <property type="component" value="Unassembled WGS sequence"/>
</dbReference>
<proteinExistence type="predicted"/>
<evidence type="ECO:0008006" key="5">
    <source>
        <dbReference type="Google" id="ProtNLM"/>
    </source>
</evidence>
<feature type="region of interest" description="Disordered" evidence="1">
    <location>
        <begin position="158"/>
        <end position="182"/>
    </location>
</feature>
<reference evidence="3" key="1">
    <citation type="submission" date="2019-09" db="EMBL/GenBank/DDBJ databases">
        <authorList>
            <person name="Li J."/>
        </authorList>
    </citation>
    <scope>NUCLEOTIDE SEQUENCE [LARGE SCALE GENOMIC DNA]</scope>
    <source>
        <strain evidence="3">JCM 14732</strain>
    </source>
</reference>
<evidence type="ECO:0000313" key="4">
    <source>
        <dbReference type="Proteomes" id="UP000380867"/>
    </source>
</evidence>
<dbReference type="RefSeq" id="WP_149689817.1">
    <property type="nucleotide sequence ID" value="NZ_SDPQ02000003.1"/>
</dbReference>
<dbReference type="AlphaFoldDB" id="A0A5M4F9V6"/>
<dbReference type="PROSITE" id="PS51257">
    <property type="entry name" value="PROKAR_LIPOPROTEIN"/>
    <property type="match status" value="1"/>
</dbReference>
<evidence type="ECO:0000313" key="3">
    <source>
        <dbReference type="EMBL" id="KAA1395148.1"/>
    </source>
</evidence>
<accession>A0A5M4F9V6</accession>
<feature type="chain" id="PRO_5024461069" description="Copper chaperone PCu(A)C" evidence="2">
    <location>
        <begin position="32"/>
        <end position="182"/>
    </location>
</feature>
<evidence type="ECO:0000256" key="2">
    <source>
        <dbReference type="SAM" id="SignalP"/>
    </source>
</evidence>
<evidence type="ECO:0000256" key="1">
    <source>
        <dbReference type="SAM" id="MobiDB-lite"/>
    </source>
</evidence>
<keyword evidence="2" id="KW-0732">Signal</keyword>
<dbReference type="EMBL" id="SDPQ02000003">
    <property type="protein sequence ID" value="KAA1395148.1"/>
    <property type="molecule type" value="Genomic_DNA"/>
</dbReference>
<name>A0A5M4F9V6_9ACTN</name>
<dbReference type="OrthoDB" id="3787120at2"/>
<feature type="compositionally biased region" description="Low complexity" evidence="1">
    <location>
        <begin position="173"/>
        <end position="182"/>
    </location>
</feature>
<sequence>MSTVRRRRLAATALATTALLTLGACGTSFNAQTSKVYQAAVGADHRGELDVMNTQLVANDDGSATLSTSIVNNTKTEQKLESVTATTLGGEELTVTKSGNSLALLPDVGTIVGAVDSPSGFWIAKGAEAGHYVRLTLTFDGAAPVTIEAPVVTRTAEYDKVATAPAPEPTPTPTDTESTDSQ</sequence>
<gene>
    <name evidence="3" type="ORF">ESP70_013305</name>
</gene>
<organism evidence="3 4">
    <name type="scientific">Aeromicrobium ginsengisoli</name>
    <dbReference type="NCBI Taxonomy" id="363867"/>
    <lineage>
        <taxon>Bacteria</taxon>
        <taxon>Bacillati</taxon>
        <taxon>Actinomycetota</taxon>
        <taxon>Actinomycetes</taxon>
        <taxon>Propionibacteriales</taxon>
        <taxon>Nocardioidaceae</taxon>
        <taxon>Aeromicrobium</taxon>
    </lineage>
</organism>
<keyword evidence="4" id="KW-1185">Reference proteome</keyword>
<feature type="signal peptide" evidence="2">
    <location>
        <begin position="1"/>
        <end position="31"/>
    </location>
</feature>
<protein>
    <recommendedName>
        <fullName evidence="5">Copper chaperone PCu(A)C</fullName>
    </recommendedName>
</protein>
<comment type="caution">
    <text evidence="3">The sequence shown here is derived from an EMBL/GenBank/DDBJ whole genome shotgun (WGS) entry which is preliminary data.</text>
</comment>